<keyword evidence="2 3" id="KW-0808">Transferase</keyword>
<evidence type="ECO:0000313" key="6">
    <source>
        <dbReference type="Proteomes" id="UP000472267"/>
    </source>
</evidence>
<reference evidence="5" key="2">
    <citation type="submission" date="2025-08" db="UniProtKB">
        <authorList>
            <consortium name="Ensembl"/>
        </authorList>
    </citation>
    <scope>IDENTIFICATION</scope>
</reference>
<dbReference type="EC" id="2.8.2.-" evidence="3"/>
<dbReference type="Proteomes" id="UP000472267">
    <property type="component" value="Chromosome 13"/>
</dbReference>
<dbReference type="InterPro" id="IPR000863">
    <property type="entry name" value="Sulfotransferase_dom"/>
</dbReference>
<keyword evidence="6" id="KW-1185">Reference proteome</keyword>
<protein>
    <recommendedName>
        <fullName evidence="3">Sulfotransferase</fullName>
        <ecNumber evidence="3">2.8.2.-</ecNumber>
    </recommendedName>
</protein>
<evidence type="ECO:0000313" key="5">
    <source>
        <dbReference type="Ensembl" id="ENSSFAP00005054294.1"/>
    </source>
</evidence>
<dbReference type="OMA" id="LTWEINQ"/>
<dbReference type="AlphaFoldDB" id="A0A672JM66"/>
<organism evidence="5 6">
    <name type="scientific">Salarias fasciatus</name>
    <name type="common">Jewelled blenny</name>
    <name type="synonym">Blennius fasciatus</name>
    <dbReference type="NCBI Taxonomy" id="181472"/>
    <lineage>
        <taxon>Eukaryota</taxon>
        <taxon>Metazoa</taxon>
        <taxon>Chordata</taxon>
        <taxon>Craniata</taxon>
        <taxon>Vertebrata</taxon>
        <taxon>Euteleostomi</taxon>
        <taxon>Actinopterygii</taxon>
        <taxon>Neopterygii</taxon>
        <taxon>Teleostei</taxon>
        <taxon>Neoteleostei</taxon>
        <taxon>Acanthomorphata</taxon>
        <taxon>Ovalentaria</taxon>
        <taxon>Blenniimorphae</taxon>
        <taxon>Blenniiformes</taxon>
        <taxon>Blennioidei</taxon>
        <taxon>Blenniidae</taxon>
        <taxon>Salariinae</taxon>
        <taxon>Salarias</taxon>
    </lineage>
</organism>
<comment type="similarity">
    <text evidence="1 3">Belongs to the sulfotransferase 1 family.</text>
</comment>
<dbReference type="Gene3D" id="3.40.50.300">
    <property type="entry name" value="P-loop containing nucleotide triphosphate hydrolases"/>
    <property type="match status" value="1"/>
</dbReference>
<gene>
    <name evidence="5" type="primary">LOC115399649</name>
</gene>
<dbReference type="PANTHER" id="PTHR11783">
    <property type="entry name" value="SULFOTRANSFERASE SULT"/>
    <property type="match status" value="1"/>
</dbReference>
<evidence type="ECO:0000256" key="3">
    <source>
        <dbReference type="RuleBase" id="RU361155"/>
    </source>
</evidence>
<reference evidence="5" key="3">
    <citation type="submission" date="2025-09" db="UniProtKB">
        <authorList>
            <consortium name="Ensembl"/>
        </authorList>
    </citation>
    <scope>IDENTIFICATION</scope>
</reference>
<dbReference type="Pfam" id="PF00685">
    <property type="entry name" value="Sulfotransfer_1"/>
    <property type="match status" value="1"/>
</dbReference>
<feature type="domain" description="Sulfotransferase" evidence="4">
    <location>
        <begin position="40"/>
        <end position="282"/>
    </location>
</feature>
<dbReference type="GO" id="GO:0008146">
    <property type="term" value="F:sulfotransferase activity"/>
    <property type="evidence" value="ECO:0007669"/>
    <property type="project" value="InterPro"/>
</dbReference>
<evidence type="ECO:0000256" key="1">
    <source>
        <dbReference type="ARBA" id="ARBA00005771"/>
    </source>
</evidence>
<name>A0A672JM66_SALFA</name>
<evidence type="ECO:0000256" key="2">
    <source>
        <dbReference type="ARBA" id="ARBA00022679"/>
    </source>
</evidence>
<dbReference type="SUPFAM" id="SSF52540">
    <property type="entry name" value="P-loop containing nucleoside triphosphate hydrolases"/>
    <property type="match status" value="1"/>
</dbReference>
<dbReference type="InterPro" id="IPR027417">
    <property type="entry name" value="P-loop_NTPase"/>
</dbReference>
<sequence>MESLDLVNPYLFRHKRRNFLTGGNMLPSDIDALLDFEIRPTDIFIITYPKSGTAWMQQILVGIMDAAHPERAEDADNRARVPFIEERAKDDPCRERPDPRFFGTHLPPDMLPLGVREKQVKIVYVWRNPKDVLVSLYHFAQSWVFLETPRSFEDFFQQFLDGDVYMGSWFDHLREYISARDQLNIHFVNYESIFQLRDNRKDSDLKGEVLKICAFLGRDLTDEAIDHIVEKSTFTNMKRNPKQAHLSVCFVCAGTAGEWKNFFTVAQNEQFDRLFQEKMTGFPLTCVWEIQP</sequence>
<accession>A0A672JM66</accession>
<dbReference type="InParanoid" id="A0A672JM66"/>
<evidence type="ECO:0000259" key="4">
    <source>
        <dbReference type="Pfam" id="PF00685"/>
    </source>
</evidence>
<reference evidence="5" key="1">
    <citation type="submission" date="2019-06" db="EMBL/GenBank/DDBJ databases">
        <authorList>
            <consortium name="Wellcome Sanger Institute Data Sharing"/>
        </authorList>
    </citation>
    <scope>NUCLEOTIDE SEQUENCE [LARGE SCALE GENOMIC DNA]</scope>
</reference>
<dbReference type="Ensembl" id="ENSSFAT00005055974.1">
    <property type="protein sequence ID" value="ENSSFAP00005054294.1"/>
    <property type="gene ID" value="ENSSFAG00005025858.1"/>
</dbReference>
<proteinExistence type="inferred from homology"/>